<gene>
    <name evidence="1" type="ORF">SAMN05216217_11647</name>
</gene>
<sequence length="164" mass="17828">MSQRPHQRLNQLLQQSLDEQGKATLLEPAQLLHASREPCSLTLLTLSSYRFHGHFCLLGDEGADRQEQLYEQANMLCGSLKRLLGQQLAGLGMSTPNRLPAGCLEYLLEQHETVAVARTRSNGGQELLAGLLLPFDIQLTLPPASAGSAFASETATASGELELF</sequence>
<dbReference type="RefSeq" id="WP_093478129.1">
    <property type="nucleotide sequence ID" value="NZ_FOUI01000016.1"/>
</dbReference>
<dbReference type="Proteomes" id="UP000243629">
    <property type="component" value="Unassembled WGS sequence"/>
</dbReference>
<name>A0A1I4TVR0_9GAMM</name>
<protein>
    <submittedName>
        <fullName evidence="1">Uncharacterized protein</fullName>
    </submittedName>
</protein>
<evidence type="ECO:0000313" key="1">
    <source>
        <dbReference type="EMBL" id="SFM80804.1"/>
    </source>
</evidence>
<dbReference type="EMBL" id="FOUI01000016">
    <property type="protein sequence ID" value="SFM80804.1"/>
    <property type="molecule type" value="Genomic_DNA"/>
</dbReference>
<dbReference type="OrthoDB" id="8717392at2"/>
<keyword evidence="2" id="KW-1185">Reference proteome</keyword>
<proteinExistence type="predicted"/>
<organism evidence="1 2">
    <name type="scientific">Halopseudomonas yangmingensis</name>
    <dbReference type="NCBI Taxonomy" id="1720063"/>
    <lineage>
        <taxon>Bacteria</taxon>
        <taxon>Pseudomonadati</taxon>
        <taxon>Pseudomonadota</taxon>
        <taxon>Gammaproteobacteria</taxon>
        <taxon>Pseudomonadales</taxon>
        <taxon>Pseudomonadaceae</taxon>
        <taxon>Halopseudomonas</taxon>
    </lineage>
</organism>
<evidence type="ECO:0000313" key="2">
    <source>
        <dbReference type="Proteomes" id="UP000243629"/>
    </source>
</evidence>
<accession>A0A1I4TVR0</accession>
<dbReference type="AlphaFoldDB" id="A0A1I4TVR0"/>
<reference evidence="2" key="1">
    <citation type="submission" date="2016-10" db="EMBL/GenBank/DDBJ databases">
        <authorList>
            <person name="Varghese N."/>
            <person name="Submissions S."/>
        </authorList>
    </citation>
    <scope>NUCLEOTIDE SEQUENCE [LARGE SCALE GENOMIC DNA]</scope>
    <source>
        <strain evidence="2">DSM 24213</strain>
    </source>
</reference>
<dbReference type="STRING" id="1720063.SAMN05216217_11647"/>